<dbReference type="EMBL" id="WBVQ01000002">
    <property type="protein sequence ID" value="KAB2816578.1"/>
    <property type="molecule type" value="Genomic_DNA"/>
</dbReference>
<dbReference type="PANTHER" id="PTHR30203">
    <property type="entry name" value="OUTER MEMBRANE CATION EFFLUX PROTEIN"/>
    <property type="match status" value="1"/>
</dbReference>
<comment type="similarity">
    <text evidence="1">Belongs to the outer membrane factor (OMF) (TC 1.B.17) family.</text>
</comment>
<comment type="caution">
    <text evidence="3">The sequence shown here is derived from an EMBL/GenBank/DDBJ whole genome shotgun (WGS) entry which is preliminary data.</text>
</comment>
<keyword evidence="4" id="KW-1185">Reference proteome</keyword>
<reference evidence="3 4" key="1">
    <citation type="submission" date="2019-10" db="EMBL/GenBank/DDBJ databases">
        <title>Genome sequence of Phaeocystidibacter marisrubri JCM30614 (type strain).</title>
        <authorList>
            <person name="Bowman J.P."/>
        </authorList>
    </citation>
    <scope>NUCLEOTIDE SEQUENCE [LARGE SCALE GENOMIC DNA]</scope>
    <source>
        <strain evidence="3 4">JCM 30614</strain>
    </source>
</reference>
<accession>A0A6L3ZGH8</accession>
<evidence type="ECO:0000256" key="2">
    <source>
        <dbReference type="SAM" id="SignalP"/>
    </source>
</evidence>
<protein>
    <submittedName>
        <fullName evidence="3">TolC family protein</fullName>
    </submittedName>
</protein>
<dbReference type="Proteomes" id="UP000484164">
    <property type="component" value="Unassembled WGS sequence"/>
</dbReference>
<dbReference type="GO" id="GO:0015562">
    <property type="term" value="F:efflux transmembrane transporter activity"/>
    <property type="evidence" value="ECO:0007669"/>
    <property type="project" value="InterPro"/>
</dbReference>
<dbReference type="InterPro" id="IPR003423">
    <property type="entry name" value="OMP_efflux"/>
</dbReference>
<dbReference type="Gene3D" id="1.20.1600.10">
    <property type="entry name" value="Outer membrane efflux proteins (OEP)"/>
    <property type="match status" value="1"/>
</dbReference>
<name>A0A6L3ZGH8_9FLAO</name>
<evidence type="ECO:0000256" key="1">
    <source>
        <dbReference type="ARBA" id="ARBA00007613"/>
    </source>
</evidence>
<dbReference type="InterPro" id="IPR010131">
    <property type="entry name" value="MdtP/NodT-like"/>
</dbReference>
<keyword evidence="2" id="KW-0732">Signal</keyword>
<feature type="signal peptide" evidence="2">
    <location>
        <begin position="1"/>
        <end position="18"/>
    </location>
</feature>
<dbReference type="OrthoDB" id="1680428at2"/>
<organism evidence="3 4">
    <name type="scientific">Phaeocystidibacter marisrubri</name>
    <dbReference type="NCBI Taxonomy" id="1577780"/>
    <lineage>
        <taxon>Bacteria</taxon>
        <taxon>Pseudomonadati</taxon>
        <taxon>Bacteroidota</taxon>
        <taxon>Flavobacteriia</taxon>
        <taxon>Flavobacteriales</taxon>
        <taxon>Phaeocystidibacteraceae</taxon>
        <taxon>Phaeocystidibacter</taxon>
    </lineage>
</organism>
<feature type="chain" id="PRO_5026922317" evidence="2">
    <location>
        <begin position="19"/>
        <end position="411"/>
    </location>
</feature>
<dbReference type="SUPFAM" id="SSF56954">
    <property type="entry name" value="Outer membrane efflux proteins (OEP)"/>
    <property type="match status" value="1"/>
</dbReference>
<dbReference type="Pfam" id="PF02321">
    <property type="entry name" value="OEP"/>
    <property type="match status" value="2"/>
</dbReference>
<dbReference type="RefSeq" id="WP_151694005.1">
    <property type="nucleotide sequence ID" value="NZ_BMGX01000001.1"/>
</dbReference>
<evidence type="ECO:0000313" key="4">
    <source>
        <dbReference type="Proteomes" id="UP000484164"/>
    </source>
</evidence>
<gene>
    <name evidence="3" type="ORF">F8C82_12925</name>
</gene>
<proteinExistence type="inferred from homology"/>
<dbReference type="AlphaFoldDB" id="A0A6L3ZGH8"/>
<dbReference type="PANTHER" id="PTHR30203:SF23">
    <property type="entry name" value="OUTER MEMBRANE EFFLUX PROTEIN"/>
    <property type="match status" value="1"/>
</dbReference>
<evidence type="ECO:0000313" key="3">
    <source>
        <dbReference type="EMBL" id="KAB2816578.1"/>
    </source>
</evidence>
<sequence>MRTVFLSLLGLFAVGLNAQDLDSLKIEALQNNPSVLSSYQLFEAEMERVAQVNALPDPQLSVGVFIRPIETRVGSQVAKVSISQMFPWFGTLSARGDAAALQAEAAYEVFLNRKMIVVRSLESSYFDWLEWKESLEILEDDLSLLHRILSTAEIRAEAGQASLSDVLRLQIRVGDVQSKLLQLKNKESVLLANIRSQLNRADSIPLVMDASPIESFDATFQWPSDTVLANHPRVSRFLSLRNSEAYREEAARKSGYPSIGIGLDYMAISPRSDMSVPNNGRDAIMPMVTVSLPIFRSKYNSSIREAEWRQSAYESQSQKEINDLRNEWAEVKFEWLYNLEEVRRLKSNVEKATSTLRLLEAAYETDGADFNGVIEVEEILLRYRLEALSAKVNLLKNKSQLDYLLGRNIER</sequence>